<dbReference type="AlphaFoldDB" id="A0AAV6GER8"/>
<organism evidence="1 2">
    <name type="scientific">Alosa alosa</name>
    <name type="common">allis shad</name>
    <dbReference type="NCBI Taxonomy" id="278164"/>
    <lineage>
        <taxon>Eukaryota</taxon>
        <taxon>Metazoa</taxon>
        <taxon>Chordata</taxon>
        <taxon>Craniata</taxon>
        <taxon>Vertebrata</taxon>
        <taxon>Euteleostomi</taxon>
        <taxon>Actinopterygii</taxon>
        <taxon>Neopterygii</taxon>
        <taxon>Teleostei</taxon>
        <taxon>Clupei</taxon>
        <taxon>Clupeiformes</taxon>
        <taxon>Clupeoidei</taxon>
        <taxon>Clupeidae</taxon>
        <taxon>Alosa</taxon>
    </lineage>
</organism>
<sequence>MKWKPGLEEEVELLIAEVLKHAPAAHTKSLRVGWNSRWKTTKLNFHIILNKI</sequence>
<dbReference type="EMBL" id="JADWDJ010000011">
    <property type="protein sequence ID" value="KAG5273024.1"/>
    <property type="molecule type" value="Genomic_DNA"/>
</dbReference>
<protein>
    <submittedName>
        <fullName evidence="1">Uncharacterized protein</fullName>
    </submittedName>
</protein>
<reference evidence="1" key="1">
    <citation type="submission" date="2020-10" db="EMBL/GenBank/DDBJ databases">
        <title>Chromosome-scale genome assembly of the Allis shad, Alosa alosa.</title>
        <authorList>
            <person name="Margot Z."/>
            <person name="Christophe K."/>
            <person name="Cabau C."/>
            <person name="Louis A."/>
            <person name="Berthelot C."/>
            <person name="Parey E."/>
            <person name="Roest Crollius H."/>
            <person name="Montfort J."/>
            <person name="Robinson-Rechavi M."/>
            <person name="Bucao C."/>
            <person name="Bouchez O."/>
            <person name="Gislard M."/>
            <person name="Lluch J."/>
            <person name="Milhes M."/>
            <person name="Lampietro C."/>
            <person name="Lopez Roques C."/>
            <person name="Donnadieu C."/>
            <person name="Braasch I."/>
            <person name="Desvignes T."/>
            <person name="Postlethwait J."/>
            <person name="Bobe J."/>
            <person name="Guiguen Y."/>
        </authorList>
    </citation>
    <scope>NUCLEOTIDE SEQUENCE</scope>
    <source>
        <strain evidence="1">M-15738</strain>
        <tissue evidence="1">Blood</tissue>
    </source>
</reference>
<comment type="caution">
    <text evidence="1">The sequence shown here is derived from an EMBL/GenBank/DDBJ whole genome shotgun (WGS) entry which is preliminary data.</text>
</comment>
<keyword evidence="2" id="KW-1185">Reference proteome</keyword>
<proteinExistence type="predicted"/>
<gene>
    <name evidence="1" type="ORF">AALO_G00146720</name>
</gene>
<accession>A0AAV6GER8</accession>
<name>A0AAV6GER8_9TELE</name>
<evidence type="ECO:0000313" key="1">
    <source>
        <dbReference type="EMBL" id="KAG5273024.1"/>
    </source>
</evidence>
<dbReference type="Proteomes" id="UP000823561">
    <property type="component" value="Chromosome 11"/>
</dbReference>
<evidence type="ECO:0000313" key="2">
    <source>
        <dbReference type="Proteomes" id="UP000823561"/>
    </source>
</evidence>